<name>A0A8J4FUN5_9CHLO</name>
<evidence type="ECO:0000313" key="3">
    <source>
        <dbReference type="EMBL" id="GIL85011.1"/>
    </source>
</evidence>
<dbReference type="CDD" id="cd00038">
    <property type="entry name" value="CAP_ED"/>
    <property type="match status" value="1"/>
</dbReference>
<feature type="region of interest" description="Disordered" evidence="1">
    <location>
        <begin position="363"/>
        <end position="387"/>
    </location>
</feature>
<dbReference type="InterPro" id="IPR000595">
    <property type="entry name" value="cNMP-bd_dom"/>
</dbReference>
<feature type="compositionally biased region" description="Polar residues" evidence="1">
    <location>
        <begin position="1168"/>
        <end position="1184"/>
    </location>
</feature>
<dbReference type="EMBL" id="BNCP01000031">
    <property type="protein sequence ID" value="GIL85011.1"/>
    <property type="molecule type" value="Genomic_DNA"/>
</dbReference>
<feature type="compositionally biased region" description="Low complexity" evidence="1">
    <location>
        <begin position="29"/>
        <end position="42"/>
    </location>
</feature>
<sequence>LPRVSEAPSSLPSRSPSYNGDLLEPSLPWWGSGADDAAASAAVHGENGAADAGAVQGSREGSQPPSPALPLVDSAAASSQGGGKVPWAVRYGSRHIADADLGAASTLPVVGGTGAEHEEELAAEATVASAESIASAEEGGTVASPTAAAAAAAASAANSDDVALVGSITQLAVGLGADGAMVKGGLVAAAEVINEPSVTTLSYEVSEAAVGASLPQAQGGATSSKVASQPVQATSAAAAVAPELMPYTSRRLSNAATEPHPVEALFNPAELQPLIPSLALLQRDNGSAVDVSGDVVAMHFAAATAAPALVAYNGTAAAAVVVAEEFAASAAVGGAEDGGGGVEFPVLAVDRSESPKLLPRTASLDRSGRQNWTAGTGGTLDSEPPSLSMFSATSSPLLASYGDSAANVLMENSGDAAAAAVASTASTAGAANVAEPVEPAEPAGPSTATAAPRSSGHNLRRQAVAEKLDDRTYWCLSGTIVLEAVQIVLEPSSIGDVDATPDVDEAKSSDSLPPSPSPSPLPPPPPPPLAAEQSASSMKSGTSYGQISQRQPSHQGEGQQQQQEEPKTQRLQVANPGDAFSGGALAEAATAALAAATAPPGGSAAAVATAAAPPELQQQLLQVLPLGSSVLRARVEAPPAEAGAAGGGAEVLCMSRTMFELLSRGIGRSVPPAVLPVLARHVDWLTGVDILALAADLAGHYRLEEHKQGTELLRAGEPAPVVFLVASGECVMRGPVVGLKEPGTVADTLDLATLREGSTCGELSLLAARPLWYTLVVASSSAKVVSLDMPALRSWLLNSEPGRTAAADVVAAIAEVDVALYGRAVKQIAVQVMSERLELSLFNGAMKKILLRIMEDNAPELAAILERQREQQHHQQQQQQQQEAKGAKDGKGGSPDASGNAGGTGSGGGATAAGASKRPRDIVLEGWSQVEAIAASLARPYDPQAQSWELIAQARYIAARRSHTRYLDSLLAASELATKEDPSGHASGDQRIAMPAPGLIAEAMAEPGPVRLARQYDIRTVPKDLRGAEVESSRLSWDCSYVPLHELTTMMSAQVHVKQAAALQLLRPVGHSELREFQRSPSGSAAAAAAATPPPGTSATIGASNYLLAHRKDSGGGGGGDATAASPRQRSGVIRRGSTAAPSNGVTLVPTAPWDAKGRLPRARGGSTAATFTDDSGTPRSPSPSRFAVYRDKSAPSPSSWSMAPLDTLAGRVAENLSHAASCSSLALLDPDLRIQLDLDLISDEPISPHRGYREAALSAVAAATAASGSGGGDDALTGNPLQRMTASYDSPTGLHMPLGSIPEERSGLPLTIPLADLTGPSRLAGGTGTAAPLAASAAAAAAPPVDSEMLYITLQLPEAPKILPEFPSAAAIREVAEAAERAAREAREARIAAAIAHHSTRPLRIRPDMKYVPQYLRQRQRSPVIPAPAVPLPEGTTESWAVPSYNSEVGFQDGFYDENSQVIYFD</sequence>
<feature type="region of interest" description="Disordered" evidence="1">
    <location>
        <begin position="1110"/>
        <end position="1186"/>
    </location>
</feature>
<feature type="compositionally biased region" description="Gly residues" evidence="1">
    <location>
        <begin position="900"/>
        <end position="911"/>
    </location>
</feature>
<organism evidence="3 4">
    <name type="scientific">Volvox reticuliferus</name>
    <dbReference type="NCBI Taxonomy" id="1737510"/>
    <lineage>
        <taxon>Eukaryota</taxon>
        <taxon>Viridiplantae</taxon>
        <taxon>Chlorophyta</taxon>
        <taxon>core chlorophytes</taxon>
        <taxon>Chlorophyceae</taxon>
        <taxon>CS clade</taxon>
        <taxon>Chlamydomonadales</taxon>
        <taxon>Volvocaceae</taxon>
        <taxon>Volvox</taxon>
    </lineage>
</organism>
<comment type="caution">
    <text evidence="3">The sequence shown here is derived from an EMBL/GenBank/DDBJ whole genome shotgun (WGS) entry which is preliminary data.</text>
</comment>
<dbReference type="Proteomes" id="UP000747110">
    <property type="component" value="Unassembled WGS sequence"/>
</dbReference>
<dbReference type="Gene3D" id="2.60.120.10">
    <property type="entry name" value="Jelly Rolls"/>
    <property type="match status" value="1"/>
</dbReference>
<feature type="region of interest" description="Disordered" evidence="1">
    <location>
        <begin position="495"/>
        <end position="569"/>
    </location>
</feature>
<feature type="compositionally biased region" description="Polar residues" evidence="1">
    <location>
        <begin position="7"/>
        <end position="18"/>
    </location>
</feature>
<feature type="compositionally biased region" description="Low complexity" evidence="1">
    <location>
        <begin position="1080"/>
        <end position="1098"/>
    </location>
</feature>
<dbReference type="InterPro" id="IPR018490">
    <property type="entry name" value="cNMP-bd_dom_sf"/>
</dbReference>
<feature type="compositionally biased region" description="Polar residues" evidence="1">
    <location>
        <begin position="538"/>
        <end position="554"/>
    </location>
</feature>
<accession>A0A8J4FUN5</accession>
<feature type="non-terminal residue" evidence="3">
    <location>
        <position position="1467"/>
    </location>
</feature>
<proteinExistence type="predicted"/>
<dbReference type="OrthoDB" id="548798at2759"/>
<protein>
    <recommendedName>
        <fullName evidence="2">Cyclic nucleotide-binding domain-containing protein</fullName>
    </recommendedName>
</protein>
<evidence type="ECO:0000259" key="2">
    <source>
        <dbReference type="PROSITE" id="PS50042"/>
    </source>
</evidence>
<feature type="compositionally biased region" description="Low complexity" evidence="1">
    <location>
        <begin position="874"/>
        <end position="883"/>
    </location>
</feature>
<dbReference type="PROSITE" id="PS50042">
    <property type="entry name" value="CNMP_BINDING_3"/>
    <property type="match status" value="1"/>
</dbReference>
<keyword evidence="4" id="KW-1185">Reference proteome</keyword>
<feature type="compositionally biased region" description="Pro residues" evidence="1">
    <location>
        <begin position="513"/>
        <end position="529"/>
    </location>
</feature>
<dbReference type="SUPFAM" id="SSF51206">
    <property type="entry name" value="cAMP-binding domain-like"/>
    <property type="match status" value="1"/>
</dbReference>
<feature type="region of interest" description="Disordered" evidence="1">
    <location>
        <begin position="1"/>
        <end position="83"/>
    </location>
</feature>
<feature type="compositionally biased region" description="Low complexity" evidence="1">
    <location>
        <begin position="435"/>
        <end position="445"/>
    </location>
</feature>
<gene>
    <name evidence="3" type="ORF">Vretifemale_13636</name>
</gene>
<feature type="domain" description="Cyclic nucleotide-binding" evidence="2">
    <location>
        <begin position="700"/>
        <end position="796"/>
    </location>
</feature>
<feature type="region of interest" description="Disordered" evidence="1">
    <location>
        <begin position="868"/>
        <end position="917"/>
    </location>
</feature>
<evidence type="ECO:0000313" key="4">
    <source>
        <dbReference type="Proteomes" id="UP000747110"/>
    </source>
</evidence>
<feature type="region of interest" description="Disordered" evidence="1">
    <location>
        <begin position="435"/>
        <end position="458"/>
    </location>
</feature>
<feature type="region of interest" description="Disordered" evidence="1">
    <location>
        <begin position="1075"/>
        <end position="1098"/>
    </location>
</feature>
<evidence type="ECO:0000256" key="1">
    <source>
        <dbReference type="SAM" id="MobiDB-lite"/>
    </source>
</evidence>
<dbReference type="InterPro" id="IPR014710">
    <property type="entry name" value="RmlC-like_jellyroll"/>
</dbReference>
<reference evidence="3" key="1">
    <citation type="journal article" date="2021" name="Proc. Natl. Acad. Sci. U.S.A.">
        <title>Three genomes in the algal genus Volvox reveal the fate of a haploid sex-determining region after a transition to homothallism.</title>
        <authorList>
            <person name="Yamamoto K."/>
            <person name="Hamaji T."/>
            <person name="Kawai-Toyooka H."/>
            <person name="Matsuzaki R."/>
            <person name="Takahashi F."/>
            <person name="Nishimura Y."/>
            <person name="Kawachi M."/>
            <person name="Noguchi H."/>
            <person name="Minakuchi Y."/>
            <person name="Umen J.G."/>
            <person name="Toyoda A."/>
            <person name="Nozaki H."/>
        </authorList>
    </citation>
    <scope>NUCLEOTIDE SEQUENCE</scope>
    <source>
        <strain evidence="3">NIES-3786</strain>
    </source>
</reference>